<dbReference type="AlphaFoldDB" id="A0A813UW40"/>
<evidence type="ECO:0000259" key="2">
    <source>
        <dbReference type="PROSITE" id="PS50303"/>
    </source>
</evidence>
<sequence>MIDVAEPTQRKLLLQKVRPHIQSLRKFTYGKHIITKLEKYLSKNSDLGPSLLTSSTSNTNGLSHYDN</sequence>
<accession>A0A813UW40</accession>
<dbReference type="EMBL" id="CAJNOO010000149">
    <property type="protein sequence ID" value="CAF0829030.1"/>
    <property type="molecule type" value="Genomic_DNA"/>
</dbReference>
<dbReference type="PROSITE" id="PS50303">
    <property type="entry name" value="PUM_HD"/>
    <property type="match status" value="1"/>
</dbReference>
<evidence type="ECO:0000256" key="1">
    <source>
        <dbReference type="SAM" id="MobiDB-lite"/>
    </source>
</evidence>
<dbReference type="InterPro" id="IPR011989">
    <property type="entry name" value="ARM-like"/>
</dbReference>
<proteinExistence type="predicted"/>
<comment type="caution">
    <text evidence="3">The sequence shown here is derived from an EMBL/GenBank/DDBJ whole genome shotgun (WGS) entry which is preliminary data.</text>
</comment>
<gene>
    <name evidence="3" type="ORF">RFH988_LOCUS5338</name>
</gene>
<name>A0A813UW40_9BILA</name>
<feature type="domain" description="PUM-HD" evidence="2">
    <location>
        <begin position="1"/>
        <end position="41"/>
    </location>
</feature>
<feature type="region of interest" description="Disordered" evidence="1">
    <location>
        <begin position="44"/>
        <end position="67"/>
    </location>
</feature>
<protein>
    <recommendedName>
        <fullName evidence="2">PUM-HD domain-containing protein</fullName>
    </recommendedName>
</protein>
<dbReference type="GO" id="GO:0003723">
    <property type="term" value="F:RNA binding"/>
    <property type="evidence" value="ECO:0007669"/>
    <property type="project" value="InterPro"/>
</dbReference>
<feature type="compositionally biased region" description="Low complexity" evidence="1">
    <location>
        <begin position="45"/>
        <end position="67"/>
    </location>
</feature>
<evidence type="ECO:0000313" key="4">
    <source>
        <dbReference type="Proteomes" id="UP000663882"/>
    </source>
</evidence>
<dbReference type="OrthoDB" id="668540at2759"/>
<dbReference type="Gene3D" id="1.25.10.10">
    <property type="entry name" value="Leucine-rich Repeat Variant"/>
    <property type="match status" value="1"/>
</dbReference>
<dbReference type="InterPro" id="IPR033133">
    <property type="entry name" value="PUM-HD"/>
</dbReference>
<organism evidence="3 4">
    <name type="scientific">Rotaria sordida</name>
    <dbReference type="NCBI Taxonomy" id="392033"/>
    <lineage>
        <taxon>Eukaryota</taxon>
        <taxon>Metazoa</taxon>
        <taxon>Spiralia</taxon>
        <taxon>Gnathifera</taxon>
        <taxon>Rotifera</taxon>
        <taxon>Eurotatoria</taxon>
        <taxon>Bdelloidea</taxon>
        <taxon>Philodinida</taxon>
        <taxon>Philodinidae</taxon>
        <taxon>Rotaria</taxon>
    </lineage>
</organism>
<evidence type="ECO:0000313" key="3">
    <source>
        <dbReference type="EMBL" id="CAF0829030.1"/>
    </source>
</evidence>
<reference evidence="3" key="1">
    <citation type="submission" date="2021-02" db="EMBL/GenBank/DDBJ databases">
        <authorList>
            <person name="Nowell W R."/>
        </authorList>
    </citation>
    <scope>NUCLEOTIDE SEQUENCE</scope>
</reference>
<dbReference type="Proteomes" id="UP000663882">
    <property type="component" value="Unassembled WGS sequence"/>
</dbReference>